<feature type="compositionally biased region" description="Basic and acidic residues" evidence="1">
    <location>
        <begin position="354"/>
        <end position="377"/>
    </location>
</feature>
<feature type="region of interest" description="Disordered" evidence="1">
    <location>
        <begin position="49"/>
        <end position="111"/>
    </location>
</feature>
<dbReference type="RefSeq" id="XP_060459897.1">
    <property type="nucleotide sequence ID" value="XM_060603621.1"/>
</dbReference>
<feature type="region of interest" description="Disordered" evidence="1">
    <location>
        <begin position="253"/>
        <end position="612"/>
    </location>
</feature>
<evidence type="ECO:0000256" key="1">
    <source>
        <dbReference type="SAM" id="MobiDB-lite"/>
    </source>
</evidence>
<dbReference type="AlphaFoldDB" id="A0AA48L9U8"/>
<keyword evidence="3" id="KW-1185">Reference proteome</keyword>
<feature type="compositionally biased region" description="Low complexity" evidence="1">
    <location>
        <begin position="466"/>
        <end position="475"/>
    </location>
</feature>
<gene>
    <name evidence="2" type="ORF">CcaverHIS019_0702040</name>
</gene>
<protein>
    <recommendedName>
        <fullName evidence="4">TPX2 C-terminal domain-containing protein</fullName>
    </recommendedName>
</protein>
<evidence type="ECO:0000313" key="2">
    <source>
        <dbReference type="EMBL" id="BEI94632.1"/>
    </source>
</evidence>
<evidence type="ECO:0000313" key="3">
    <source>
        <dbReference type="Proteomes" id="UP001233271"/>
    </source>
</evidence>
<dbReference type="EMBL" id="AP028218">
    <property type="protein sequence ID" value="BEI94632.1"/>
    <property type="molecule type" value="Genomic_DNA"/>
</dbReference>
<feature type="compositionally biased region" description="Low complexity" evidence="1">
    <location>
        <begin position="687"/>
        <end position="711"/>
    </location>
</feature>
<feature type="compositionally biased region" description="Polar residues" evidence="1">
    <location>
        <begin position="303"/>
        <end position="316"/>
    </location>
</feature>
<feature type="region of interest" description="Disordered" evidence="1">
    <location>
        <begin position="168"/>
        <end position="215"/>
    </location>
</feature>
<feature type="compositionally biased region" description="Polar residues" evidence="1">
    <location>
        <begin position="87"/>
        <end position="98"/>
    </location>
</feature>
<proteinExistence type="predicted"/>
<name>A0AA48L9U8_9TREE</name>
<feature type="compositionally biased region" description="Basic and acidic residues" evidence="1">
    <location>
        <begin position="67"/>
        <end position="79"/>
    </location>
</feature>
<feature type="region of interest" description="Disordered" evidence="1">
    <location>
        <begin position="1"/>
        <end position="24"/>
    </location>
</feature>
<feature type="compositionally biased region" description="Low complexity" evidence="1">
    <location>
        <begin position="257"/>
        <end position="269"/>
    </location>
</feature>
<sequence length="776" mass="83569">MASPGDPSGLRPPGLPHSVPTPRFRLPLETPIGKIQPVFDGFGLADTSWTSDSSCVTSAPRPRLPHKTPEAKRRRREELYTPAPASADSSFAGPSTQFAPAPSAPTLPPVSLALSAPLGLHHDDLFARRLAESGRRVVLPPLPSEQYEDLDPALPQMHSVARAVSVVKKTGPSRAERARAAGIPILSARSSARPPPRAPPPLQRAEPQPLKSRRNHLTMNETSSLTATSSKSSSKFSVAIPEEPAAIITRASVHYTPSSSRGPSPGISSAQHPSSLRHQALRRSGTDALPHQATPLGPIRTATPDSTLSFASSATTVDGRPEHWDLSMATPTASSSSRRRRSTLDQVDSMPSSAKRERHESANERHENTDERRRSTAERINGTLVPAEAAARLNDPTTSGVNVSSEELQLPRETSLIRNKPPLEGLPGRRTSQPKPELSEDDDSKEPGGLLGFLTGLFLNPPAPPITVKTVPPTVRSATNRSQPITRRSKTSKQPSGDENRPVRAAPVRRTANRDAGSKPLPPSNEGEHQPALHLMSQREPLGEALGANANADTAPTIRRKRKDPPSTNKPCPPVVTGSCTWSASHPIPKSDRRAVSKPQAKLGGNSTKPGLQLTASRARPISRVTPFVAQALARMPKPGEGATSAAKPVSVRDHERARELAIRRAVFERAGKREEGAEQTGASIHPSVPTTTSSVRTASSVRTTSSVRVPGEATRRRAEAQALNKERRDRKAAEEARLAAEEARIRAEIEAELDREARRATVFRPNPLPDMYLRR</sequence>
<dbReference type="GeneID" id="85498502"/>
<feature type="region of interest" description="Disordered" evidence="1">
    <location>
        <begin position="672"/>
        <end position="740"/>
    </location>
</feature>
<feature type="compositionally biased region" description="Polar residues" evidence="1">
    <location>
        <begin position="395"/>
        <end position="407"/>
    </location>
</feature>
<organism evidence="2 3">
    <name type="scientific">Cutaneotrichosporon cavernicola</name>
    <dbReference type="NCBI Taxonomy" id="279322"/>
    <lineage>
        <taxon>Eukaryota</taxon>
        <taxon>Fungi</taxon>
        <taxon>Dikarya</taxon>
        <taxon>Basidiomycota</taxon>
        <taxon>Agaricomycotina</taxon>
        <taxon>Tremellomycetes</taxon>
        <taxon>Trichosporonales</taxon>
        <taxon>Trichosporonaceae</taxon>
        <taxon>Cutaneotrichosporon</taxon>
    </lineage>
</organism>
<dbReference type="Proteomes" id="UP001233271">
    <property type="component" value="Chromosome 7a"/>
</dbReference>
<dbReference type="KEGG" id="ccac:CcaHIS019_0702040"/>
<feature type="compositionally biased region" description="Polar residues" evidence="1">
    <location>
        <begin position="476"/>
        <end position="495"/>
    </location>
</feature>
<feature type="compositionally biased region" description="Basic and acidic residues" evidence="1">
    <location>
        <begin position="714"/>
        <end position="740"/>
    </location>
</feature>
<reference evidence="2" key="1">
    <citation type="journal article" date="2023" name="BMC Genomics">
        <title>Chromosome-level genome assemblies of Cutaneotrichosporon spp. (Trichosporonales, Basidiomycota) reveal imbalanced evolution between nucleotide sequences and chromosome synteny.</title>
        <authorList>
            <person name="Kobayashi Y."/>
            <person name="Kayamori A."/>
            <person name="Aoki K."/>
            <person name="Shiwa Y."/>
            <person name="Matsutani M."/>
            <person name="Fujita N."/>
            <person name="Sugita T."/>
            <person name="Iwasaki W."/>
            <person name="Tanaka N."/>
            <person name="Takashima M."/>
        </authorList>
    </citation>
    <scope>NUCLEOTIDE SEQUENCE</scope>
    <source>
        <strain evidence="2">HIS019</strain>
    </source>
</reference>
<accession>A0AA48L9U8</accession>
<feature type="compositionally biased region" description="Pro residues" evidence="1">
    <location>
        <begin position="193"/>
        <end position="202"/>
    </location>
</feature>
<evidence type="ECO:0008006" key="4">
    <source>
        <dbReference type="Google" id="ProtNLM"/>
    </source>
</evidence>